<name>V7ARY2_PHAVU</name>
<dbReference type="Pfam" id="PF14223">
    <property type="entry name" value="Retrotran_gag_2"/>
    <property type="match status" value="1"/>
</dbReference>
<dbReference type="EMBL" id="CM002297">
    <property type="protein sequence ID" value="ESW07373.1"/>
    <property type="molecule type" value="Genomic_DNA"/>
</dbReference>
<feature type="compositionally biased region" description="Basic residues" evidence="1">
    <location>
        <begin position="300"/>
        <end position="312"/>
    </location>
</feature>
<organism evidence="2 3">
    <name type="scientific">Phaseolus vulgaris</name>
    <name type="common">Kidney bean</name>
    <name type="synonym">French bean</name>
    <dbReference type="NCBI Taxonomy" id="3885"/>
    <lineage>
        <taxon>Eukaryota</taxon>
        <taxon>Viridiplantae</taxon>
        <taxon>Streptophyta</taxon>
        <taxon>Embryophyta</taxon>
        <taxon>Tracheophyta</taxon>
        <taxon>Spermatophyta</taxon>
        <taxon>Magnoliopsida</taxon>
        <taxon>eudicotyledons</taxon>
        <taxon>Gunneridae</taxon>
        <taxon>Pentapetalae</taxon>
        <taxon>rosids</taxon>
        <taxon>fabids</taxon>
        <taxon>Fabales</taxon>
        <taxon>Fabaceae</taxon>
        <taxon>Papilionoideae</taxon>
        <taxon>50 kb inversion clade</taxon>
        <taxon>NPAAA clade</taxon>
        <taxon>indigoferoid/millettioid clade</taxon>
        <taxon>Phaseoleae</taxon>
        <taxon>Phaseolus</taxon>
    </lineage>
</organism>
<dbReference type="eggNOG" id="KOG0017">
    <property type="taxonomic scope" value="Eukaryota"/>
</dbReference>
<protein>
    <submittedName>
        <fullName evidence="2">Uncharacterized protein</fullName>
    </submittedName>
</protein>
<sequence length="312" mass="35443">MAPKRRERGRRKGKSSTASTSASPSTASKLTSASAPSPSPAPELPSSPPWPVTLPEVLPAKLEGVKNYRWWKDQVRSVIVSHNLERFVVKFLIPYEYASESDRKNDIISEEYQEWLIQDQMLYTWLLSSLSEDLVPIIANCIHSWEVWNTLNEYMASHEKFRTAELRAELKNIKKTGYLAEYLERIQAIVDSLAEAGDPLTEKEHIQVILEGLPEQYNDCATVIRGRYNPPPLHNVVSLLTLQEAQVEQYNILVPVECLIPSSSSTLSDSIDDDVERPPGPPDDDDTPSSSSRYRSDVRRRGRRNRRGRRSL</sequence>
<accession>V7ARY2</accession>
<dbReference type="AlphaFoldDB" id="V7ARY2"/>
<evidence type="ECO:0000313" key="2">
    <source>
        <dbReference type="EMBL" id="ESW07373.1"/>
    </source>
</evidence>
<gene>
    <name evidence="2" type="ORF">PHAVU_010G124600g</name>
</gene>
<evidence type="ECO:0000256" key="1">
    <source>
        <dbReference type="SAM" id="MobiDB-lite"/>
    </source>
</evidence>
<reference evidence="3" key="1">
    <citation type="journal article" date="2014" name="Nat. Genet.">
        <title>A reference genome for common bean and genome-wide analysis of dual domestications.</title>
        <authorList>
            <person name="Schmutz J."/>
            <person name="McClean P.E."/>
            <person name="Mamidi S."/>
            <person name="Wu G.A."/>
            <person name="Cannon S.B."/>
            <person name="Grimwood J."/>
            <person name="Jenkins J."/>
            <person name="Shu S."/>
            <person name="Song Q."/>
            <person name="Chavarro C."/>
            <person name="Torres-Torres M."/>
            <person name="Geffroy V."/>
            <person name="Moghaddam S.M."/>
            <person name="Gao D."/>
            <person name="Abernathy B."/>
            <person name="Barry K."/>
            <person name="Blair M."/>
            <person name="Brick M.A."/>
            <person name="Chovatia M."/>
            <person name="Gepts P."/>
            <person name="Goodstein D.M."/>
            <person name="Gonzales M."/>
            <person name="Hellsten U."/>
            <person name="Hyten D.L."/>
            <person name="Jia G."/>
            <person name="Kelly J.D."/>
            <person name="Kudrna D."/>
            <person name="Lee R."/>
            <person name="Richard M.M."/>
            <person name="Miklas P.N."/>
            <person name="Osorno J.M."/>
            <person name="Rodrigues J."/>
            <person name="Thareau V."/>
            <person name="Urrea C.A."/>
            <person name="Wang M."/>
            <person name="Yu Y."/>
            <person name="Zhang M."/>
            <person name="Wing R.A."/>
            <person name="Cregan P.B."/>
            <person name="Rokhsar D.S."/>
            <person name="Jackson S.A."/>
        </authorList>
    </citation>
    <scope>NUCLEOTIDE SEQUENCE [LARGE SCALE GENOMIC DNA]</scope>
    <source>
        <strain evidence="3">cv. G19833</strain>
    </source>
</reference>
<feature type="compositionally biased region" description="Basic residues" evidence="1">
    <location>
        <begin position="1"/>
        <end position="14"/>
    </location>
</feature>
<dbReference type="PANTHER" id="PTHR47481">
    <property type="match status" value="1"/>
</dbReference>
<feature type="region of interest" description="Disordered" evidence="1">
    <location>
        <begin position="1"/>
        <end position="48"/>
    </location>
</feature>
<feature type="region of interest" description="Disordered" evidence="1">
    <location>
        <begin position="264"/>
        <end position="312"/>
    </location>
</feature>
<dbReference type="PANTHER" id="PTHR47481:SF30">
    <property type="entry name" value="CCHC-TYPE DOMAIN-CONTAINING PROTEIN"/>
    <property type="match status" value="1"/>
</dbReference>
<dbReference type="Proteomes" id="UP000000226">
    <property type="component" value="Chromosome 10"/>
</dbReference>
<proteinExistence type="predicted"/>
<feature type="compositionally biased region" description="Low complexity" evidence="1">
    <location>
        <begin position="15"/>
        <end position="36"/>
    </location>
</feature>
<dbReference type="Gramene" id="ESW07373">
    <property type="protein sequence ID" value="ESW07373"/>
    <property type="gene ID" value="PHAVU_010G124600g"/>
</dbReference>
<feature type="compositionally biased region" description="Pro residues" evidence="1">
    <location>
        <begin position="37"/>
        <end position="48"/>
    </location>
</feature>
<dbReference type="OrthoDB" id="1745344at2759"/>
<evidence type="ECO:0000313" key="3">
    <source>
        <dbReference type="Proteomes" id="UP000000226"/>
    </source>
</evidence>
<keyword evidence="3" id="KW-1185">Reference proteome</keyword>